<keyword evidence="9 12" id="KW-0560">Oxidoreductase</keyword>
<comment type="caution">
    <text evidence="17">The sequence shown here is derived from an EMBL/GenBank/DDBJ whole genome shotgun (WGS) entry which is preliminary data.</text>
</comment>
<gene>
    <name evidence="17" type="ORF">GOP47_0010380</name>
</gene>
<evidence type="ECO:0000313" key="18">
    <source>
        <dbReference type="Proteomes" id="UP000886520"/>
    </source>
</evidence>
<name>A0A9D4UUM8_ADICA</name>
<dbReference type="GO" id="GO:0052716">
    <property type="term" value="F:hydroquinone:oxygen oxidoreductase activity"/>
    <property type="evidence" value="ECO:0007669"/>
    <property type="project" value="UniProtKB-EC"/>
</dbReference>
<dbReference type="InterPro" id="IPR001117">
    <property type="entry name" value="Cu-oxidase_2nd"/>
</dbReference>
<dbReference type="PROSITE" id="PS00080">
    <property type="entry name" value="MULTICOPPER_OXIDASE2"/>
    <property type="match status" value="1"/>
</dbReference>
<evidence type="ECO:0000256" key="10">
    <source>
        <dbReference type="ARBA" id="ARBA00023008"/>
    </source>
</evidence>
<dbReference type="InterPro" id="IPR034289">
    <property type="entry name" value="CuRO_3_LCC"/>
</dbReference>
<dbReference type="EMBL" id="JABFUD020000010">
    <property type="protein sequence ID" value="KAI5074419.1"/>
    <property type="molecule type" value="Genomic_DNA"/>
</dbReference>
<dbReference type="GO" id="GO:0046274">
    <property type="term" value="P:lignin catabolic process"/>
    <property type="evidence" value="ECO:0007669"/>
    <property type="project" value="UniProtKB-KW"/>
</dbReference>
<keyword evidence="10 12" id="KW-0186">Copper</keyword>
<dbReference type="GO" id="GO:0048046">
    <property type="term" value="C:apoplast"/>
    <property type="evidence" value="ECO:0007669"/>
    <property type="project" value="UniProtKB-SubCell"/>
</dbReference>
<evidence type="ECO:0000256" key="11">
    <source>
        <dbReference type="ARBA" id="ARBA00023185"/>
    </source>
</evidence>
<evidence type="ECO:0000259" key="16">
    <source>
        <dbReference type="Pfam" id="PF07732"/>
    </source>
</evidence>
<evidence type="ECO:0000256" key="4">
    <source>
        <dbReference type="ARBA" id="ARBA00012297"/>
    </source>
</evidence>
<keyword evidence="6 12" id="KW-0964">Secreted</keyword>
<accession>A0A9D4UUM8</accession>
<dbReference type="AlphaFoldDB" id="A0A9D4UUM8"/>
<evidence type="ECO:0000256" key="2">
    <source>
        <dbReference type="ARBA" id="ARBA00004271"/>
    </source>
</evidence>
<feature type="domain" description="Plastocyanin-like" evidence="16">
    <location>
        <begin position="45"/>
        <end position="157"/>
    </location>
</feature>
<evidence type="ECO:0000256" key="6">
    <source>
        <dbReference type="ARBA" id="ARBA00022525"/>
    </source>
</evidence>
<evidence type="ECO:0000256" key="3">
    <source>
        <dbReference type="ARBA" id="ARBA00010609"/>
    </source>
</evidence>
<dbReference type="InterPro" id="IPR045087">
    <property type="entry name" value="Cu-oxidase_fam"/>
</dbReference>
<comment type="similarity">
    <text evidence="3 12">Belongs to the multicopper oxidase family.</text>
</comment>
<dbReference type="InterPro" id="IPR011706">
    <property type="entry name" value="Cu-oxidase_C"/>
</dbReference>
<evidence type="ECO:0000256" key="7">
    <source>
        <dbReference type="ARBA" id="ARBA00022723"/>
    </source>
</evidence>
<dbReference type="PANTHER" id="PTHR11709:SF522">
    <property type="entry name" value="LACCASE-4"/>
    <property type="match status" value="1"/>
</dbReference>
<evidence type="ECO:0000256" key="5">
    <source>
        <dbReference type="ARBA" id="ARBA00022523"/>
    </source>
</evidence>
<feature type="domain" description="Plastocyanin-like" evidence="14">
    <location>
        <begin position="170"/>
        <end position="323"/>
    </location>
</feature>
<feature type="domain" description="Plastocyanin-like" evidence="15">
    <location>
        <begin position="463"/>
        <end position="576"/>
    </location>
</feature>
<comment type="function">
    <text evidence="12">Lignin degradation and detoxification of lignin-derived products.</text>
</comment>
<dbReference type="InterPro" id="IPR033138">
    <property type="entry name" value="Cu_oxidase_CS"/>
</dbReference>
<keyword evidence="8 12" id="KW-0677">Repeat</keyword>
<dbReference type="CDD" id="cd13849">
    <property type="entry name" value="CuRO_1_LCC_plant"/>
    <property type="match status" value="1"/>
</dbReference>
<sequence>MFSSKFLSLLLALALLLFANSYALANSVENEDGTITHHLHYKILYANVTRLNKTKQLVSVNGQFPGPNVYVRQNDRVYIKVSNHIREETSIHWHGVRQMFSVWADGPSYITQCPLLPNEHYTHNFTIAREQGTLFWHAHFAWQRATVYGAFIILPPKGKPYPFPIQPKADFPVLLGEWWSMDVVDVEKYGLADGGGYNISDALTINGQPGLLYECSQEDATIMTVKKGETYLLRVINAAVNFQMFFQIAKHKLTVVETDCSLCKPYTTDVIVLAAGQTADVLVTADQDVDGYVMASSVYSPAREDYVPFPTTMTSGLFMYEGARNKTLKELDFPSFPAANDSTYALNYVSNLRSLHTKDYPVKVPQSVDRSFLFTVGYSIVECPLGDVCHGPLGKKVGTAVNNVTFQAPSISILQAYYQRTHINGSAMLGGSLELAKSAYQEDFPSMPLLQYNYTGETPANLHAMVGTKVKVVDFNKNVQLVLQNTKNLFFESHPFHLHGYNFYVVGMGEGTYDSQKDPQNFNLEDPPAMNTVAVPAGGWVAIRFLTDNPGVWLMHCHFEMHVSWGMMMVFIVKEGDGPREKLPPPPKDYPKCASLDKSS</sequence>
<dbReference type="Gene3D" id="2.60.40.420">
    <property type="entry name" value="Cupredoxins - blue copper proteins"/>
    <property type="match status" value="3"/>
</dbReference>
<reference evidence="17" key="1">
    <citation type="submission" date="2021-01" db="EMBL/GenBank/DDBJ databases">
        <title>Adiantum capillus-veneris genome.</title>
        <authorList>
            <person name="Fang Y."/>
            <person name="Liao Q."/>
        </authorList>
    </citation>
    <scope>NUCLEOTIDE SEQUENCE</scope>
    <source>
        <strain evidence="17">H3</strain>
        <tissue evidence="17">Leaf</tissue>
    </source>
</reference>
<keyword evidence="11 12" id="KW-0439">Lignin degradation</keyword>
<dbReference type="Pfam" id="PF07731">
    <property type="entry name" value="Cu-oxidase_2"/>
    <property type="match status" value="1"/>
</dbReference>
<dbReference type="InterPro" id="IPR017761">
    <property type="entry name" value="Laccase"/>
</dbReference>
<dbReference type="SUPFAM" id="SSF49503">
    <property type="entry name" value="Cupredoxins"/>
    <property type="match status" value="3"/>
</dbReference>
<dbReference type="InterPro" id="IPR034285">
    <property type="entry name" value="CuRO_2_LCC"/>
</dbReference>
<dbReference type="NCBIfam" id="TIGR03389">
    <property type="entry name" value="laccase"/>
    <property type="match status" value="1"/>
</dbReference>
<dbReference type="Pfam" id="PF00394">
    <property type="entry name" value="Cu-oxidase"/>
    <property type="match status" value="1"/>
</dbReference>
<dbReference type="PANTHER" id="PTHR11709">
    <property type="entry name" value="MULTI-COPPER OXIDASE"/>
    <property type="match status" value="1"/>
</dbReference>
<dbReference type="CDD" id="cd13897">
    <property type="entry name" value="CuRO_3_LCC_plant"/>
    <property type="match status" value="1"/>
</dbReference>
<evidence type="ECO:0000313" key="17">
    <source>
        <dbReference type="EMBL" id="KAI5074419.1"/>
    </source>
</evidence>
<feature type="chain" id="PRO_5039744448" description="Laccase" evidence="12">
    <location>
        <begin position="26"/>
        <end position="600"/>
    </location>
</feature>
<comment type="catalytic activity">
    <reaction evidence="1 12">
        <text>4 hydroquinone + O2 = 4 benzosemiquinone + 2 H2O</text>
        <dbReference type="Rhea" id="RHEA:11276"/>
        <dbReference type="ChEBI" id="CHEBI:15377"/>
        <dbReference type="ChEBI" id="CHEBI:15379"/>
        <dbReference type="ChEBI" id="CHEBI:17594"/>
        <dbReference type="ChEBI" id="CHEBI:17977"/>
        <dbReference type="EC" id="1.10.3.2"/>
    </reaction>
</comment>
<proteinExistence type="inferred from homology"/>
<keyword evidence="12" id="KW-0732">Signal</keyword>
<feature type="region of interest" description="Disordered" evidence="13">
    <location>
        <begin position="578"/>
        <end position="600"/>
    </location>
</feature>
<organism evidence="17 18">
    <name type="scientific">Adiantum capillus-veneris</name>
    <name type="common">Maidenhair fern</name>
    <dbReference type="NCBI Taxonomy" id="13818"/>
    <lineage>
        <taxon>Eukaryota</taxon>
        <taxon>Viridiplantae</taxon>
        <taxon>Streptophyta</taxon>
        <taxon>Embryophyta</taxon>
        <taxon>Tracheophyta</taxon>
        <taxon>Polypodiopsida</taxon>
        <taxon>Polypodiidae</taxon>
        <taxon>Polypodiales</taxon>
        <taxon>Pteridineae</taxon>
        <taxon>Pteridaceae</taxon>
        <taxon>Vittarioideae</taxon>
        <taxon>Adiantum</taxon>
    </lineage>
</organism>
<dbReference type="InterPro" id="IPR002355">
    <property type="entry name" value="Cu_oxidase_Cu_BS"/>
</dbReference>
<keyword evidence="18" id="KW-1185">Reference proteome</keyword>
<dbReference type="InterPro" id="IPR034288">
    <property type="entry name" value="CuRO_1_LCC"/>
</dbReference>
<dbReference type="InterPro" id="IPR008972">
    <property type="entry name" value="Cupredoxin"/>
</dbReference>
<evidence type="ECO:0000256" key="9">
    <source>
        <dbReference type="ARBA" id="ARBA00023002"/>
    </source>
</evidence>
<evidence type="ECO:0000256" key="12">
    <source>
        <dbReference type="RuleBase" id="RU361119"/>
    </source>
</evidence>
<evidence type="ECO:0000259" key="15">
    <source>
        <dbReference type="Pfam" id="PF07731"/>
    </source>
</evidence>
<dbReference type="EC" id="1.10.3.2" evidence="4 12"/>
<feature type="signal peptide" evidence="12">
    <location>
        <begin position="1"/>
        <end position="25"/>
    </location>
</feature>
<keyword evidence="5 12" id="KW-0052">Apoplast</keyword>
<comment type="subcellular location">
    <subcellularLocation>
        <location evidence="2 12">Secreted</location>
        <location evidence="2 12">Extracellular space</location>
        <location evidence="2 12">Apoplast</location>
    </subcellularLocation>
</comment>
<comment type="cofactor">
    <cofactor evidence="12">
        <name>Cu cation</name>
        <dbReference type="ChEBI" id="CHEBI:23378"/>
    </cofactor>
    <text evidence="12">Binds 4 Cu cations per monomer.</text>
</comment>
<dbReference type="PROSITE" id="PS00079">
    <property type="entry name" value="MULTICOPPER_OXIDASE1"/>
    <property type="match status" value="1"/>
</dbReference>
<dbReference type="GO" id="GO:0005507">
    <property type="term" value="F:copper ion binding"/>
    <property type="evidence" value="ECO:0007669"/>
    <property type="project" value="InterPro"/>
</dbReference>
<evidence type="ECO:0000256" key="8">
    <source>
        <dbReference type="ARBA" id="ARBA00022737"/>
    </source>
</evidence>
<dbReference type="Proteomes" id="UP000886520">
    <property type="component" value="Chromosome 10"/>
</dbReference>
<keyword evidence="7 12" id="KW-0479">Metal-binding</keyword>
<dbReference type="OrthoDB" id="2121828at2759"/>
<dbReference type="Pfam" id="PF07732">
    <property type="entry name" value="Cu-oxidase_3"/>
    <property type="match status" value="1"/>
</dbReference>
<protein>
    <recommendedName>
        <fullName evidence="4 12">Laccase</fullName>
        <ecNumber evidence="4 12">1.10.3.2</ecNumber>
    </recommendedName>
    <alternativeName>
        <fullName evidence="12">Benzenediol:oxygen oxidoreductase</fullName>
    </alternativeName>
    <alternativeName>
        <fullName evidence="12">Diphenol oxidase</fullName>
    </alternativeName>
    <alternativeName>
        <fullName evidence="12">Urishiol oxidase</fullName>
    </alternativeName>
</protein>
<evidence type="ECO:0000259" key="14">
    <source>
        <dbReference type="Pfam" id="PF00394"/>
    </source>
</evidence>
<dbReference type="CDD" id="cd13875">
    <property type="entry name" value="CuRO_2_LCC_plant"/>
    <property type="match status" value="1"/>
</dbReference>
<dbReference type="InterPro" id="IPR011707">
    <property type="entry name" value="Cu-oxidase-like_N"/>
</dbReference>
<evidence type="ECO:0000256" key="1">
    <source>
        <dbReference type="ARBA" id="ARBA00000349"/>
    </source>
</evidence>
<evidence type="ECO:0000256" key="13">
    <source>
        <dbReference type="SAM" id="MobiDB-lite"/>
    </source>
</evidence>